<dbReference type="KEGG" id="pfy:PFICI_13657"/>
<dbReference type="eggNOG" id="ENOG502SUQ0">
    <property type="taxonomic scope" value="Eukaryota"/>
</dbReference>
<reference evidence="3" key="1">
    <citation type="journal article" date="2015" name="BMC Genomics">
        <title>Genomic and transcriptomic analysis of the endophytic fungus Pestalotiopsis fici reveals its lifestyle and high potential for synthesis of natural products.</title>
        <authorList>
            <person name="Wang X."/>
            <person name="Zhang X."/>
            <person name="Liu L."/>
            <person name="Xiang M."/>
            <person name="Wang W."/>
            <person name="Sun X."/>
            <person name="Che Y."/>
            <person name="Guo L."/>
            <person name="Liu G."/>
            <person name="Guo L."/>
            <person name="Wang C."/>
            <person name="Yin W.B."/>
            <person name="Stadler M."/>
            <person name="Zhang X."/>
            <person name="Liu X."/>
        </authorList>
    </citation>
    <scope>NUCLEOTIDE SEQUENCE [LARGE SCALE GENOMIC DNA]</scope>
    <source>
        <strain evidence="3">W106-1 / CGMCC3.15140</strain>
    </source>
</reference>
<evidence type="ECO:0000256" key="1">
    <source>
        <dbReference type="SAM" id="MobiDB-lite"/>
    </source>
</evidence>
<dbReference type="STRING" id="1229662.W3WMT7"/>
<dbReference type="EMBL" id="KI912119">
    <property type="protein sequence ID" value="ETS75173.1"/>
    <property type="molecule type" value="Genomic_DNA"/>
</dbReference>
<gene>
    <name evidence="2" type="ORF">PFICI_13657</name>
</gene>
<keyword evidence="3" id="KW-1185">Reference proteome</keyword>
<organism evidence="2 3">
    <name type="scientific">Pestalotiopsis fici (strain W106-1 / CGMCC3.15140)</name>
    <dbReference type="NCBI Taxonomy" id="1229662"/>
    <lineage>
        <taxon>Eukaryota</taxon>
        <taxon>Fungi</taxon>
        <taxon>Dikarya</taxon>
        <taxon>Ascomycota</taxon>
        <taxon>Pezizomycotina</taxon>
        <taxon>Sordariomycetes</taxon>
        <taxon>Xylariomycetidae</taxon>
        <taxon>Amphisphaeriales</taxon>
        <taxon>Sporocadaceae</taxon>
        <taxon>Pestalotiopsis</taxon>
    </lineage>
</organism>
<dbReference type="InParanoid" id="W3WMT7"/>
<dbReference type="GeneID" id="19278670"/>
<proteinExistence type="predicted"/>
<evidence type="ECO:0000313" key="3">
    <source>
        <dbReference type="Proteomes" id="UP000030651"/>
    </source>
</evidence>
<feature type="region of interest" description="Disordered" evidence="1">
    <location>
        <begin position="112"/>
        <end position="141"/>
    </location>
</feature>
<name>W3WMT7_PESFW</name>
<sequence>MSTTTTTSAAAANTCTANIYDTPVQDAVCAMPYGGNHTDIMAACCKSADVISYYDNCGLYCQAQDQSVQDLRDCLFDQGAGWTSVFCSGNLTATATVTDSVLPTSAGASIVASGTGGGSRKTGSSSSSSSSSTSSGNAAPRGASDYTLSTLGLTLGALLFSATALGAFAV</sequence>
<accession>W3WMT7</accession>
<feature type="compositionally biased region" description="Low complexity" evidence="1">
    <location>
        <begin position="121"/>
        <end position="136"/>
    </location>
</feature>
<dbReference type="OMA" id="CTANIYD"/>
<dbReference type="RefSeq" id="XP_007840429.1">
    <property type="nucleotide sequence ID" value="XM_007842238.1"/>
</dbReference>
<dbReference type="OrthoDB" id="3520229at2759"/>
<evidence type="ECO:0000313" key="2">
    <source>
        <dbReference type="EMBL" id="ETS75173.1"/>
    </source>
</evidence>
<dbReference type="Proteomes" id="UP000030651">
    <property type="component" value="Unassembled WGS sequence"/>
</dbReference>
<protein>
    <submittedName>
        <fullName evidence="2">Uncharacterized protein</fullName>
    </submittedName>
</protein>
<dbReference type="HOGENOM" id="CLU_108553_1_0_1"/>
<dbReference type="AlphaFoldDB" id="W3WMT7"/>